<evidence type="ECO:0000313" key="3">
    <source>
        <dbReference type="Proteomes" id="UP000012159"/>
    </source>
</evidence>
<organism evidence="2 3">
    <name type="scientific">Leptospira borgpetersenii serovar Pomona str. 200901868</name>
    <dbReference type="NCBI Taxonomy" id="1192866"/>
    <lineage>
        <taxon>Bacteria</taxon>
        <taxon>Pseudomonadati</taxon>
        <taxon>Spirochaetota</taxon>
        <taxon>Spirochaetia</taxon>
        <taxon>Leptospirales</taxon>
        <taxon>Leptospiraceae</taxon>
        <taxon>Leptospira</taxon>
    </lineage>
</organism>
<evidence type="ECO:0000313" key="2">
    <source>
        <dbReference type="EMBL" id="EMO62880.1"/>
    </source>
</evidence>
<dbReference type="Gene3D" id="2.120.10.30">
    <property type="entry name" value="TolB, C-terminal domain"/>
    <property type="match status" value="2"/>
</dbReference>
<reference evidence="2 3" key="1">
    <citation type="submission" date="2013-01" db="EMBL/GenBank/DDBJ databases">
        <authorList>
            <person name="Harkins D.M."/>
            <person name="Durkin A.S."/>
            <person name="Brinkac L.M."/>
            <person name="Haft D.H."/>
            <person name="Selengut J.D."/>
            <person name="Sanka R."/>
            <person name="DePew J."/>
            <person name="Purushe J."/>
            <person name="Picardeau M."/>
            <person name="Werts C."/>
            <person name="Goarant C."/>
            <person name="Vinetz J.M."/>
            <person name="Sutton G.G."/>
            <person name="Nierman W.C."/>
            <person name="Fouts D.E."/>
        </authorList>
    </citation>
    <scope>NUCLEOTIDE SEQUENCE [LARGE SCALE GENOMIC DNA]</scope>
    <source>
        <strain evidence="2 3">200901868</strain>
    </source>
</reference>
<dbReference type="PANTHER" id="PTHR36842">
    <property type="entry name" value="PROTEIN TOLB HOMOLOG"/>
    <property type="match status" value="1"/>
</dbReference>
<gene>
    <name evidence="2" type="ORF">LEP1GSC133_4256</name>
</gene>
<name>M6W1A4_LEPBO</name>
<dbReference type="EMBL" id="AKWF02000074">
    <property type="protein sequence ID" value="EMO62880.1"/>
    <property type="molecule type" value="Genomic_DNA"/>
</dbReference>
<dbReference type="AlphaFoldDB" id="M6W1A4"/>
<proteinExistence type="inferred from homology"/>
<protein>
    <submittedName>
        <fullName evidence="2">WD40-like protein</fullName>
    </submittedName>
</protein>
<comment type="caution">
    <text evidence="2">The sequence shown here is derived from an EMBL/GenBank/DDBJ whole genome shotgun (WGS) entry which is preliminary data.</text>
</comment>
<sequence>MIRFSFLLCFFFLYHCSIFRASSRIKPIEFNYSSIAVNYFTPENEKPFPLTVQRGNNLYNSTTADGRYLFYTTGQKGNYDIWFRDLKSSITVPVTAHPAPEFKPAISPDGTKLVFVSEQYDSSGDLVLLEMNPGLWAEKILEGKRFINSDFIILTNRNFDVPGKKDSNVDTDPFFAPDCRHLVFSTDRLTPGIQNLVVLDTEGKEPMKLLTQNGGASPVWSSDGKSIVYLSYQENPSGDVYLLDLMSGKSERLTKDSYLNFSPSLSDDKRYLYYTSIQNDTNKNGRLDERDNSLIIRKDLRTGEVRRLTSGNDSLFDSRFSSFNGGSILFTAAYYNTLNIYFIPASGAVPKEKILSLNTNSLYNIRINKVSKIFFWRSMRLSFIFPKTRFIR</sequence>
<dbReference type="InterPro" id="IPR011659">
    <property type="entry name" value="WD40"/>
</dbReference>
<dbReference type="Proteomes" id="UP000012159">
    <property type="component" value="Unassembled WGS sequence"/>
</dbReference>
<dbReference type="Pfam" id="PF07676">
    <property type="entry name" value="PD40"/>
    <property type="match status" value="4"/>
</dbReference>
<comment type="similarity">
    <text evidence="1">Belongs to the TolB family.</text>
</comment>
<accession>M6W1A4</accession>
<dbReference type="STRING" id="1192866.LEP1GSC133_4256"/>
<dbReference type="InterPro" id="IPR011042">
    <property type="entry name" value="6-blade_b-propeller_TolB-like"/>
</dbReference>
<evidence type="ECO:0000256" key="1">
    <source>
        <dbReference type="ARBA" id="ARBA00009820"/>
    </source>
</evidence>
<dbReference type="SUPFAM" id="SSF69304">
    <property type="entry name" value="Tricorn protease N-terminal domain"/>
    <property type="match status" value="2"/>
</dbReference>
<dbReference type="PANTHER" id="PTHR36842:SF1">
    <property type="entry name" value="PROTEIN TOLB"/>
    <property type="match status" value="1"/>
</dbReference>